<feature type="region of interest" description="Disordered" evidence="1">
    <location>
        <begin position="647"/>
        <end position="721"/>
    </location>
</feature>
<dbReference type="Pfam" id="PF17667">
    <property type="entry name" value="Pkinase_fungal"/>
    <property type="match status" value="1"/>
</dbReference>
<evidence type="ECO:0000313" key="4">
    <source>
        <dbReference type="Proteomes" id="UP000292082"/>
    </source>
</evidence>
<keyword evidence="4" id="KW-1185">Reference proteome</keyword>
<dbReference type="EMBL" id="ML145107">
    <property type="protein sequence ID" value="TBU60086.1"/>
    <property type="molecule type" value="Genomic_DNA"/>
</dbReference>
<feature type="compositionally biased region" description="Low complexity" evidence="1">
    <location>
        <begin position="288"/>
        <end position="306"/>
    </location>
</feature>
<accession>A0A4Q9PZR8</accession>
<dbReference type="Gene3D" id="1.10.510.10">
    <property type="entry name" value="Transferase(Phosphotransferase) domain 1"/>
    <property type="match status" value="1"/>
</dbReference>
<organism evidence="3 4">
    <name type="scientific">Dichomitus squalens</name>
    <dbReference type="NCBI Taxonomy" id="114155"/>
    <lineage>
        <taxon>Eukaryota</taxon>
        <taxon>Fungi</taxon>
        <taxon>Dikarya</taxon>
        <taxon>Basidiomycota</taxon>
        <taxon>Agaricomycotina</taxon>
        <taxon>Agaricomycetes</taxon>
        <taxon>Polyporales</taxon>
        <taxon>Polyporaceae</taxon>
        <taxon>Dichomitus</taxon>
    </lineage>
</organism>
<feature type="non-terminal residue" evidence="3">
    <location>
        <position position="1"/>
    </location>
</feature>
<name>A0A4Q9PZR8_9APHY</name>
<feature type="region of interest" description="Disordered" evidence="1">
    <location>
        <begin position="285"/>
        <end position="311"/>
    </location>
</feature>
<sequence length="721" mass="81761">RDRPCRFDQVVPISFYCHHPRADPFDPTQLRSGGETMNDYQTDIYDELSSSVELLFTAQHRVFLFMILVMGRRFRILRWDRAGVISTPSVDYFKQPTIACDYLYHLCRLGDNSLGFDPTATRLRSNDVDFLRMDVAALPDAKDVDHSERDLSEGDVREPFTFAYIRSLFRTSLDCDWPRHRLVVQDGGQKHEYLVGKPTFYASGTIGRGTRGYVAYECSSRCFVWLKDAWRASYKITDREGDILAKLNAAKVTNVPTLVCHGDVSNQTTITADWWERQSSLLSRHASPVESPRSSSDTSSDPISSSGKKRKMVDDAMVHTLPMQPDVSMPHAIAETTGPLRQHTHYRVVVAEVCLPLKIFQYGRQLVSIVLDCVRAHHQVSVEPELRLLHRDISSGNILIYPKVIRDEDGTNPWMVWTGLLSDWEMSEPIDAQEAPSGATRANRMGTYQFMSVNLLSDLSKPVKVSDELESFLHVLLYYSVRYLQSNCSSVTGFIKGYFDTYAGPDCQYTCGQKSVTMQSSGVLHIQRPYMPLQFFSPMDNIFITMVKCFAAHYKVLDHEARKARPPRPPPRYDPPSPRDDGDELAVLPDSNESGSGIADVDWDSLDDDLLDSVPTPEELQLASKVATHDFMLDYLTEILHHQRWRLGDRITPTPPPETSGAEMDGDSLRQSAALPTETSTSNQRRRTKGPERKVSLPARLHSSTRRSRLRPRTLPMRARS</sequence>
<dbReference type="AlphaFoldDB" id="A0A4Q9PZR8"/>
<feature type="domain" description="Fungal-type protein kinase" evidence="2">
    <location>
        <begin position="43"/>
        <end position="478"/>
    </location>
</feature>
<feature type="compositionally biased region" description="Pro residues" evidence="1">
    <location>
        <begin position="567"/>
        <end position="576"/>
    </location>
</feature>
<dbReference type="InterPro" id="IPR011009">
    <property type="entry name" value="Kinase-like_dom_sf"/>
</dbReference>
<dbReference type="SUPFAM" id="SSF56112">
    <property type="entry name" value="Protein kinase-like (PK-like)"/>
    <property type="match status" value="1"/>
</dbReference>
<dbReference type="InterPro" id="IPR040976">
    <property type="entry name" value="Pkinase_fungal"/>
</dbReference>
<dbReference type="Proteomes" id="UP000292082">
    <property type="component" value="Unassembled WGS sequence"/>
</dbReference>
<evidence type="ECO:0000256" key="1">
    <source>
        <dbReference type="SAM" id="MobiDB-lite"/>
    </source>
</evidence>
<protein>
    <recommendedName>
        <fullName evidence="2">Fungal-type protein kinase domain-containing protein</fullName>
    </recommendedName>
</protein>
<proteinExistence type="predicted"/>
<feature type="compositionally biased region" description="Basic residues" evidence="1">
    <location>
        <begin position="703"/>
        <end position="712"/>
    </location>
</feature>
<reference evidence="3 4" key="1">
    <citation type="submission" date="2019-01" db="EMBL/GenBank/DDBJ databases">
        <title>Draft genome sequences of three monokaryotic isolates of the white-rot basidiomycete fungus Dichomitus squalens.</title>
        <authorList>
            <consortium name="DOE Joint Genome Institute"/>
            <person name="Lopez S.C."/>
            <person name="Andreopoulos B."/>
            <person name="Pangilinan J."/>
            <person name="Lipzen A."/>
            <person name="Riley R."/>
            <person name="Ahrendt S."/>
            <person name="Ng V."/>
            <person name="Barry K."/>
            <person name="Daum C."/>
            <person name="Grigoriev I.V."/>
            <person name="Hilden K.S."/>
            <person name="Makela M.R."/>
            <person name="de Vries R.P."/>
        </authorList>
    </citation>
    <scope>NUCLEOTIDE SEQUENCE [LARGE SCALE GENOMIC DNA]</scope>
    <source>
        <strain evidence="3 4">CBS 464.89</strain>
    </source>
</reference>
<evidence type="ECO:0000259" key="2">
    <source>
        <dbReference type="Pfam" id="PF17667"/>
    </source>
</evidence>
<evidence type="ECO:0000313" key="3">
    <source>
        <dbReference type="EMBL" id="TBU60086.1"/>
    </source>
</evidence>
<dbReference type="PANTHER" id="PTHR38248">
    <property type="entry name" value="FUNK1 6"/>
    <property type="match status" value="1"/>
</dbReference>
<feature type="region of interest" description="Disordered" evidence="1">
    <location>
        <begin position="561"/>
        <end position="603"/>
    </location>
</feature>
<dbReference type="PANTHER" id="PTHR38248:SF2">
    <property type="entry name" value="FUNK1 11"/>
    <property type="match status" value="1"/>
</dbReference>
<gene>
    <name evidence="3" type="ORF">BD310DRAFT_923309</name>
</gene>